<evidence type="ECO:0000313" key="1">
    <source>
        <dbReference type="EMBL" id="SIR72349.1"/>
    </source>
</evidence>
<dbReference type="RefSeq" id="WP_200800813.1">
    <property type="nucleotide sequence ID" value="NZ_FTNU01000001.1"/>
</dbReference>
<proteinExistence type="predicted"/>
<evidence type="ECO:0000313" key="2">
    <source>
        <dbReference type="Proteomes" id="UP000187495"/>
    </source>
</evidence>
<reference evidence="2" key="1">
    <citation type="submission" date="2017-01" db="EMBL/GenBank/DDBJ databases">
        <authorList>
            <person name="Varghese N."/>
            <person name="Submissions S."/>
        </authorList>
    </citation>
    <scope>NUCLEOTIDE SEQUENCE [LARGE SCALE GENOMIC DNA]</scope>
    <source>
        <strain evidence="2">DSM 21768</strain>
    </source>
</reference>
<accession>A0A1N7D955</accession>
<keyword evidence="2" id="KW-1185">Reference proteome</keyword>
<dbReference type="Proteomes" id="UP000187495">
    <property type="component" value="Unassembled WGS sequence"/>
</dbReference>
<organism evidence="1 2">
    <name type="scientific">Moraxella cuniculi DSM 21768</name>
    <dbReference type="NCBI Taxonomy" id="1122245"/>
    <lineage>
        <taxon>Bacteria</taxon>
        <taxon>Pseudomonadati</taxon>
        <taxon>Pseudomonadota</taxon>
        <taxon>Gammaproteobacteria</taxon>
        <taxon>Moraxellales</taxon>
        <taxon>Moraxellaceae</taxon>
        <taxon>Moraxella</taxon>
    </lineage>
</organism>
<protein>
    <recommendedName>
        <fullName evidence="3">NADH:flavin oxidoreductase / NADH oxidase family protein</fullName>
    </recommendedName>
</protein>
<sequence length="106" mass="12200">MQVVHDRINGRLPFFGSGNLYTVDDMLKAYQTGWVESVSIGKSIMLNPNLVKLIKTGREEEIQTTFDWEKADSYRYTPAMLQGTMAGTDFYPPSKQRGVRYKTEHF</sequence>
<dbReference type="EMBL" id="FTNU01000001">
    <property type="protein sequence ID" value="SIR72349.1"/>
    <property type="molecule type" value="Genomic_DNA"/>
</dbReference>
<dbReference type="AlphaFoldDB" id="A0A1N7D955"/>
<dbReference type="SUPFAM" id="SSF51395">
    <property type="entry name" value="FMN-linked oxidoreductases"/>
    <property type="match status" value="1"/>
</dbReference>
<gene>
    <name evidence="1" type="ORF">SAMN02745664_10192</name>
</gene>
<dbReference type="InterPro" id="IPR013785">
    <property type="entry name" value="Aldolase_TIM"/>
</dbReference>
<dbReference type="Gene3D" id="3.20.20.70">
    <property type="entry name" value="Aldolase class I"/>
    <property type="match status" value="1"/>
</dbReference>
<evidence type="ECO:0008006" key="3">
    <source>
        <dbReference type="Google" id="ProtNLM"/>
    </source>
</evidence>
<name>A0A1N7D955_9GAMM</name>